<dbReference type="InterPro" id="IPR004089">
    <property type="entry name" value="MCPsignal_dom"/>
</dbReference>
<dbReference type="Gene3D" id="3.30.450.20">
    <property type="entry name" value="PAS domain"/>
    <property type="match status" value="1"/>
</dbReference>
<evidence type="ECO:0000259" key="12">
    <source>
        <dbReference type="PROSITE" id="PS50885"/>
    </source>
</evidence>
<evidence type="ECO:0000256" key="6">
    <source>
        <dbReference type="ARBA" id="ARBA00023136"/>
    </source>
</evidence>
<evidence type="ECO:0000256" key="10">
    <source>
        <dbReference type="SAM" id="Phobius"/>
    </source>
</evidence>
<dbReference type="CDD" id="cd11386">
    <property type="entry name" value="MCP_signal"/>
    <property type="match status" value="1"/>
</dbReference>
<evidence type="ECO:0000256" key="5">
    <source>
        <dbReference type="ARBA" id="ARBA00022989"/>
    </source>
</evidence>
<feature type="transmembrane region" description="Helical" evidence="10">
    <location>
        <begin position="323"/>
        <end position="342"/>
    </location>
</feature>
<feature type="domain" description="HAMP" evidence="12">
    <location>
        <begin position="343"/>
        <end position="395"/>
    </location>
</feature>
<name>A0A1I0C3W0_9FIRM</name>
<sequence length="700" mass="77322">MFLKVKKWYQSVKGKLARGIKKNEGYKKFKINKVNFSFKRPNFKFKKPNFKGLYGKTLTISVGAVLITVAILLGVSLPSFYSHTIRQAEETQLVMAERLSNAITDYLKELESLSSYLSQLPDLRKGDFVTARRYFLSMAIEDNRINRMTFYDLEGTRVFTSGGQEQRDRSVEGFDKAKRGEVHKTDFFLGVGNNPVMIISSPVYDYNTNEIIGVFEVEYNIRMLWTYIYQYNLGSTGGAMILDSSGTIISHRENARVYNKLNLKDSLPWQEMTEKGKGNIEFEDNGRIYLAAHSRVPGFNWQAVVFQGKDELLEPVIAMAKNIIKIAFLLALAAIIITLLFVTKTFAPLRILDKGARAIAAGDLTQNFEVKTKDEIGELAKAFNTMVNSLKEIIGNSLESAEITEKTAKELSIAANEAAIASQQIATTVEEVAKGAEQQTVASQRVVEKINNVAVMAKDIAERASMATKVNQEMVVTIEENTRIMVELISALKEIVAGNIQVSNNINELERDAQKISKIITVVTEIASQTNLLSLNAAIEAARAGEHGRGFAVVADEVRKLSDETRKAADDIKKIVSGIQSQISKTAQTINSQSSKAQGQLELIDTANKALDVILEISKITLESITEINSAAQKQSEEVEEVVADSRQVAYVAEQTSASSEEVAATTQQQTASLEEITAATQSLAEVAGVLKELVNKFTV</sequence>
<comment type="similarity">
    <text evidence="8">Belongs to the methyl-accepting chemotaxis (MCP) protein family.</text>
</comment>
<dbReference type="GO" id="GO:0007165">
    <property type="term" value="P:signal transduction"/>
    <property type="evidence" value="ECO:0007669"/>
    <property type="project" value="UniProtKB-KW"/>
</dbReference>
<keyword evidence="2" id="KW-1003">Cell membrane</keyword>
<dbReference type="Gene3D" id="1.10.8.500">
    <property type="entry name" value="HAMP domain in histidine kinase"/>
    <property type="match status" value="1"/>
</dbReference>
<evidence type="ECO:0000256" key="4">
    <source>
        <dbReference type="ARBA" id="ARBA00022692"/>
    </source>
</evidence>
<dbReference type="GO" id="GO:0005886">
    <property type="term" value="C:plasma membrane"/>
    <property type="evidence" value="ECO:0007669"/>
    <property type="project" value="UniProtKB-SubCell"/>
</dbReference>
<dbReference type="OrthoDB" id="9762005at2"/>
<dbReference type="RefSeq" id="WP_091351375.1">
    <property type="nucleotide sequence ID" value="NZ_FOIF01000057.1"/>
</dbReference>
<dbReference type="CDD" id="cd06225">
    <property type="entry name" value="HAMP"/>
    <property type="match status" value="1"/>
</dbReference>
<keyword evidence="14" id="KW-1185">Reference proteome</keyword>
<evidence type="ECO:0000256" key="7">
    <source>
        <dbReference type="ARBA" id="ARBA00023224"/>
    </source>
</evidence>
<proteinExistence type="inferred from homology"/>
<gene>
    <name evidence="13" type="ORF">SAMN03080614_105711</name>
</gene>
<evidence type="ECO:0000256" key="3">
    <source>
        <dbReference type="ARBA" id="ARBA00022500"/>
    </source>
</evidence>
<feature type="domain" description="Methyl-accepting transducer" evidence="11">
    <location>
        <begin position="414"/>
        <end position="650"/>
    </location>
</feature>
<keyword evidence="6 10" id="KW-0472">Membrane</keyword>
<evidence type="ECO:0000256" key="1">
    <source>
        <dbReference type="ARBA" id="ARBA00004651"/>
    </source>
</evidence>
<keyword evidence="7 9" id="KW-0807">Transducer</keyword>
<dbReference type="SMART" id="SM00304">
    <property type="entry name" value="HAMP"/>
    <property type="match status" value="1"/>
</dbReference>
<dbReference type="SUPFAM" id="SSF58104">
    <property type="entry name" value="Methyl-accepting chemotaxis protein (MCP) signaling domain"/>
    <property type="match status" value="1"/>
</dbReference>
<evidence type="ECO:0000313" key="14">
    <source>
        <dbReference type="Proteomes" id="UP000243819"/>
    </source>
</evidence>
<dbReference type="Pfam" id="PF02743">
    <property type="entry name" value="dCache_1"/>
    <property type="match status" value="1"/>
</dbReference>
<protein>
    <submittedName>
        <fullName evidence="13">Methyl-accepting chemotaxis protein</fullName>
    </submittedName>
</protein>
<dbReference type="CDD" id="cd12912">
    <property type="entry name" value="PDC2_MCP_like"/>
    <property type="match status" value="1"/>
</dbReference>
<dbReference type="Proteomes" id="UP000243819">
    <property type="component" value="Unassembled WGS sequence"/>
</dbReference>
<reference evidence="14" key="1">
    <citation type="submission" date="2016-10" db="EMBL/GenBank/DDBJ databases">
        <authorList>
            <person name="Varghese N."/>
            <person name="Submissions S."/>
        </authorList>
    </citation>
    <scope>NUCLEOTIDE SEQUENCE [LARGE SCALE GENOMIC DNA]</scope>
    <source>
        <strain evidence="14">DSM 13577</strain>
    </source>
</reference>
<dbReference type="CDD" id="cd18773">
    <property type="entry name" value="PDC1_HK_sensor"/>
    <property type="match status" value="1"/>
</dbReference>
<dbReference type="InterPro" id="IPR003660">
    <property type="entry name" value="HAMP_dom"/>
</dbReference>
<dbReference type="AlphaFoldDB" id="A0A1I0C3W0"/>
<dbReference type="PROSITE" id="PS50111">
    <property type="entry name" value="CHEMOTAXIS_TRANSDUC_2"/>
    <property type="match status" value="1"/>
</dbReference>
<accession>A0A1I0C3W0</accession>
<organism evidence="13 14">
    <name type="scientific">Anaerobranca gottschalkii DSM 13577</name>
    <dbReference type="NCBI Taxonomy" id="1120990"/>
    <lineage>
        <taxon>Bacteria</taxon>
        <taxon>Bacillati</taxon>
        <taxon>Bacillota</taxon>
        <taxon>Clostridia</taxon>
        <taxon>Eubacteriales</taxon>
        <taxon>Proteinivoracaceae</taxon>
        <taxon>Anaerobranca</taxon>
    </lineage>
</organism>
<evidence type="ECO:0000256" key="2">
    <source>
        <dbReference type="ARBA" id="ARBA00022475"/>
    </source>
</evidence>
<comment type="subcellular location">
    <subcellularLocation>
        <location evidence="1">Cell membrane</location>
        <topology evidence="1">Multi-pass membrane protein</topology>
    </subcellularLocation>
</comment>
<dbReference type="Pfam" id="PF00672">
    <property type="entry name" value="HAMP"/>
    <property type="match status" value="1"/>
</dbReference>
<dbReference type="PANTHER" id="PTHR32089:SF112">
    <property type="entry name" value="LYSOZYME-LIKE PROTEIN-RELATED"/>
    <property type="match status" value="1"/>
</dbReference>
<dbReference type="EMBL" id="FOIF01000057">
    <property type="protein sequence ID" value="SET14112.1"/>
    <property type="molecule type" value="Genomic_DNA"/>
</dbReference>
<dbReference type="PANTHER" id="PTHR32089">
    <property type="entry name" value="METHYL-ACCEPTING CHEMOTAXIS PROTEIN MCPB"/>
    <property type="match status" value="1"/>
</dbReference>
<evidence type="ECO:0000313" key="13">
    <source>
        <dbReference type="EMBL" id="SET14112.1"/>
    </source>
</evidence>
<evidence type="ECO:0000256" key="9">
    <source>
        <dbReference type="PROSITE-ProRule" id="PRU00284"/>
    </source>
</evidence>
<dbReference type="InterPro" id="IPR029151">
    <property type="entry name" value="Sensor-like_sf"/>
</dbReference>
<dbReference type="PROSITE" id="PS50885">
    <property type="entry name" value="HAMP"/>
    <property type="match status" value="1"/>
</dbReference>
<feature type="transmembrane region" description="Helical" evidence="10">
    <location>
        <begin position="53"/>
        <end position="77"/>
    </location>
</feature>
<keyword evidence="5 10" id="KW-1133">Transmembrane helix</keyword>
<dbReference type="SMART" id="SM00283">
    <property type="entry name" value="MA"/>
    <property type="match status" value="1"/>
</dbReference>
<dbReference type="Gene3D" id="1.10.287.950">
    <property type="entry name" value="Methyl-accepting chemotaxis protein"/>
    <property type="match status" value="1"/>
</dbReference>
<keyword evidence="4 10" id="KW-0812">Transmembrane</keyword>
<dbReference type="InterPro" id="IPR033479">
    <property type="entry name" value="dCache_1"/>
</dbReference>
<keyword evidence="3" id="KW-0145">Chemotaxis</keyword>
<dbReference type="GO" id="GO:0006935">
    <property type="term" value="P:chemotaxis"/>
    <property type="evidence" value="ECO:0007669"/>
    <property type="project" value="UniProtKB-KW"/>
</dbReference>
<evidence type="ECO:0000256" key="8">
    <source>
        <dbReference type="ARBA" id="ARBA00029447"/>
    </source>
</evidence>
<dbReference type="Pfam" id="PF00015">
    <property type="entry name" value="MCPsignal"/>
    <property type="match status" value="1"/>
</dbReference>
<evidence type="ECO:0000259" key="11">
    <source>
        <dbReference type="PROSITE" id="PS50111"/>
    </source>
</evidence>
<dbReference type="STRING" id="1120990.SAMN03080614_105711"/>
<dbReference type="SUPFAM" id="SSF103190">
    <property type="entry name" value="Sensory domain-like"/>
    <property type="match status" value="1"/>
</dbReference>